<accession>A0A1H6FMB9</accession>
<keyword evidence="3" id="KW-1185">Reference proteome</keyword>
<dbReference type="InterPro" id="IPR058335">
    <property type="entry name" value="PccX"/>
</dbReference>
<evidence type="ECO:0000313" key="3">
    <source>
        <dbReference type="Proteomes" id="UP000199112"/>
    </source>
</evidence>
<protein>
    <recommendedName>
        <fullName evidence="4">Acc operon protein</fullName>
    </recommendedName>
</protein>
<dbReference type="EMBL" id="FNWL01000001">
    <property type="protein sequence ID" value="SEH10934.1"/>
    <property type="molecule type" value="Genomic_DNA"/>
</dbReference>
<name>A0A1H6FMB9_9EURY</name>
<dbReference type="Proteomes" id="UP000199112">
    <property type="component" value="Unassembled WGS sequence"/>
</dbReference>
<organism evidence="2 3">
    <name type="scientific">Natronorubrum sediminis</name>
    <dbReference type="NCBI Taxonomy" id="640943"/>
    <lineage>
        <taxon>Archaea</taxon>
        <taxon>Methanobacteriati</taxon>
        <taxon>Methanobacteriota</taxon>
        <taxon>Stenosarchaea group</taxon>
        <taxon>Halobacteria</taxon>
        <taxon>Halobacteriales</taxon>
        <taxon>Natrialbaceae</taxon>
        <taxon>Natronorubrum</taxon>
    </lineage>
</organism>
<feature type="compositionally biased region" description="Basic and acidic residues" evidence="1">
    <location>
        <begin position="98"/>
        <end position="109"/>
    </location>
</feature>
<evidence type="ECO:0008006" key="4">
    <source>
        <dbReference type="Google" id="ProtNLM"/>
    </source>
</evidence>
<sequence>MTTHQSNVELDGPQDGLESATHSTAGETDGATVETPSQPAYDIDIPADASDEEAAAIVAAIGAHVHDHALAIAAAASESEETWDGKRWSFAGRIRDRQQRTVRVPRESPTDPWAAAGRTDRF</sequence>
<gene>
    <name evidence="2" type="ORF">SAMN04487967_0119</name>
</gene>
<dbReference type="Pfam" id="PF26062">
    <property type="entry name" value="DUF8022"/>
    <property type="match status" value="1"/>
</dbReference>
<feature type="region of interest" description="Disordered" evidence="1">
    <location>
        <begin position="1"/>
        <end position="44"/>
    </location>
</feature>
<feature type="region of interest" description="Disordered" evidence="1">
    <location>
        <begin position="98"/>
        <end position="122"/>
    </location>
</feature>
<reference evidence="3" key="1">
    <citation type="submission" date="2016-10" db="EMBL/GenBank/DDBJ databases">
        <authorList>
            <person name="Varghese N."/>
            <person name="Submissions S."/>
        </authorList>
    </citation>
    <scope>NUCLEOTIDE SEQUENCE [LARGE SCALE GENOMIC DNA]</scope>
    <source>
        <strain evidence="3">CGMCC 1.8981</strain>
    </source>
</reference>
<dbReference type="RefSeq" id="WP_090503512.1">
    <property type="nucleotide sequence ID" value="NZ_FNWL01000001.1"/>
</dbReference>
<evidence type="ECO:0000256" key="1">
    <source>
        <dbReference type="SAM" id="MobiDB-lite"/>
    </source>
</evidence>
<dbReference type="AlphaFoldDB" id="A0A1H6FMB9"/>
<proteinExistence type="predicted"/>
<evidence type="ECO:0000313" key="2">
    <source>
        <dbReference type="EMBL" id="SEH10934.1"/>
    </source>
</evidence>